<dbReference type="InterPro" id="IPR050312">
    <property type="entry name" value="IolE/XylAMocC-like"/>
</dbReference>
<dbReference type="OrthoDB" id="9779184at2"/>
<keyword evidence="3" id="KW-1185">Reference proteome</keyword>
<name>A0A136Q901_9FIRM</name>
<reference evidence="2 3" key="1">
    <citation type="submission" date="2016-02" db="EMBL/GenBank/DDBJ databases">
        <authorList>
            <person name="Wen L."/>
            <person name="He K."/>
            <person name="Yang H."/>
        </authorList>
    </citation>
    <scope>NUCLEOTIDE SEQUENCE [LARGE SCALE GENOMIC DNA]</scope>
    <source>
        <strain evidence="2 3">DSM 22607</strain>
    </source>
</reference>
<evidence type="ECO:0000259" key="1">
    <source>
        <dbReference type="Pfam" id="PF01261"/>
    </source>
</evidence>
<dbReference type="STRING" id="626937.HMPREF3293_00042"/>
<evidence type="ECO:0000313" key="3">
    <source>
        <dbReference type="Proteomes" id="UP000070366"/>
    </source>
</evidence>
<dbReference type="KEGG" id="cmiu:B1H56_13265"/>
<sequence length="312" mass="36123">MMMGNIKYSYQTNMWGLMVQYPKLNEWDEWYAKDINNGVYYLDWDKILKYHSALGYTGIEIMMNMPRYIREFFGTPQKFTEFLNEYGIEKVTGTFQIAIGSQDKRKHGEIFEKLKKMVDFSAGLGANNMNMMPCGGYYGVGPLSQEGISNAAAFANRIGRYAREKGVDIAIHSEFWGAVNYNELEAFMDQTDPEAVCFCLDTAQVSIMGFDMTELYGRWHDRIKYLHLKDTKYANAPDELRYKAGAEFADDGTRWFWEMGMGSLDFIALWKMLKKYRFEGWATIETDGTPDPLATAANAKFYLDKYLKPIYE</sequence>
<dbReference type="GO" id="GO:0004519">
    <property type="term" value="F:endonuclease activity"/>
    <property type="evidence" value="ECO:0007669"/>
    <property type="project" value="UniProtKB-KW"/>
</dbReference>
<dbReference type="EMBL" id="LSZW01000002">
    <property type="protein sequence ID" value="KXK67118.1"/>
    <property type="molecule type" value="Genomic_DNA"/>
</dbReference>
<keyword evidence="2" id="KW-0540">Nuclease</keyword>
<dbReference type="InterPro" id="IPR013022">
    <property type="entry name" value="Xyl_isomerase-like_TIM-brl"/>
</dbReference>
<dbReference type="Proteomes" id="UP000070366">
    <property type="component" value="Unassembled WGS sequence"/>
</dbReference>
<comment type="caution">
    <text evidence="2">The sequence shown here is derived from an EMBL/GenBank/DDBJ whole genome shotgun (WGS) entry which is preliminary data.</text>
</comment>
<proteinExistence type="predicted"/>
<dbReference type="PANTHER" id="PTHR12110:SF41">
    <property type="entry name" value="INOSOSE DEHYDRATASE"/>
    <property type="match status" value="1"/>
</dbReference>
<dbReference type="Gene3D" id="3.20.20.150">
    <property type="entry name" value="Divalent-metal-dependent TIM barrel enzymes"/>
    <property type="match status" value="1"/>
</dbReference>
<keyword evidence="2" id="KW-0378">Hydrolase</keyword>
<dbReference type="AlphaFoldDB" id="A0A136Q901"/>
<protein>
    <submittedName>
        <fullName evidence="2">AP endonuclease, family 2</fullName>
    </submittedName>
</protein>
<accession>A0A136Q901</accession>
<organism evidence="2 3">
    <name type="scientific">Christensenella minuta</name>
    <dbReference type="NCBI Taxonomy" id="626937"/>
    <lineage>
        <taxon>Bacteria</taxon>
        <taxon>Bacillati</taxon>
        <taxon>Bacillota</taxon>
        <taxon>Clostridia</taxon>
        <taxon>Christensenellales</taxon>
        <taxon>Christensenellaceae</taxon>
        <taxon>Christensenella</taxon>
    </lineage>
</organism>
<dbReference type="SUPFAM" id="SSF51658">
    <property type="entry name" value="Xylose isomerase-like"/>
    <property type="match status" value="1"/>
</dbReference>
<dbReference type="InterPro" id="IPR036237">
    <property type="entry name" value="Xyl_isomerase-like_sf"/>
</dbReference>
<evidence type="ECO:0000313" key="2">
    <source>
        <dbReference type="EMBL" id="KXK67118.1"/>
    </source>
</evidence>
<dbReference type="Pfam" id="PF01261">
    <property type="entry name" value="AP_endonuc_2"/>
    <property type="match status" value="1"/>
</dbReference>
<feature type="domain" description="Xylose isomerase-like TIM barrel" evidence="1">
    <location>
        <begin position="52"/>
        <end position="300"/>
    </location>
</feature>
<gene>
    <name evidence="2" type="ORF">HMPREF3293_00042</name>
</gene>
<keyword evidence="2" id="KW-0255">Endonuclease</keyword>
<dbReference type="PANTHER" id="PTHR12110">
    <property type="entry name" value="HYDROXYPYRUVATE ISOMERASE"/>
    <property type="match status" value="1"/>
</dbReference>